<dbReference type="InterPro" id="IPR032808">
    <property type="entry name" value="DoxX"/>
</dbReference>
<feature type="transmembrane region" description="Helical" evidence="7">
    <location>
        <begin position="85"/>
        <end position="104"/>
    </location>
</feature>
<evidence type="ECO:0000256" key="7">
    <source>
        <dbReference type="SAM" id="Phobius"/>
    </source>
</evidence>
<comment type="similarity">
    <text evidence="2">Belongs to the DoxX family.</text>
</comment>
<comment type="subcellular location">
    <subcellularLocation>
        <location evidence="1">Cell membrane</location>
        <topology evidence="1">Multi-pass membrane protein</topology>
    </subcellularLocation>
</comment>
<keyword evidence="9" id="KW-1185">Reference proteome</keyword>
<evidence type="ECO:0000256" key="1">
    <source>
        <dbReference type="ARBA" id="ARBA00004651"/>
    </source>
</evidence>
<accession>A0A7M1B4B3</accession>
<dbReference type="AlphaFoldDB" id="A0A7M1B4B3"/>
<evidence type="ECO:0000313" key="8">
    <source>
        <dbReference type="EMBL" id="QOP44577.1"/>
    </source>
</evidence>
<evidence type="ECO:0000256" key="5">
    <source>
        <dbReference type="ARBA" id="ARBA00022989"/>
    </source>
</evidence>
<dbReference type="RefSeq" id="WP_193150704.1">
    <property type="nucleotide sequence ID" value="NZ_CP041235.1"/>
</dbReference>
<dbReference type="PANTHER" id="PTHR33452">
    <property type="entry name" value="OXIDOREDUCTASE CATD-RELATED"/>
    <property type="match status" value="1"/>
</dbReference>
<feature type="transmembrane region" description="Helical" evidence="7">
    <location>
        <begin position="16"/>
        <end position="34"/>
    </location>
</feature>
<dbReference type="InterPro" id="IPR051907">
    <property type="entry name" value="DoxX-like_oxidoreductase"/>
</dbReference>
<keyword evidence="6 7" id="KW-0472">Membrane</keyword>
<feature type="transmembrane region" description="Helical" evidence="7">
    <location>
        <begin position="116"/>
        <end position="137"/>
    </location>
</feature>
<proteinExistence type="inferred from homology"/>
<evidence type="ECO:0000313" key="9">
    <source>
        <dbReference type="Proteomes" id="UP000593719"/>
    </source>
</evidence>
<dbReference type="GO" id="GO:0005886">
    <property type="term" value="C:plasma membrane"/>
    <property type="evidence" value="ECO:0007669"/>
    <property type="project" value="UniProtKB-SubCell"/>
</dbReference>
<name>A0A7M1B4B3_9BACT</name>
<keyword evidence="5 7" id="KW-1133">Transmembrane helix</keyword>
<keyword evidence="3" id="KW-1003">Cell membrane</keyword>
<organism evidence="8 9">
    <name type="scientific">Sulfurimonas sediminis</name>
    <dbReference type="NCBI Taxonomy" id="2590020"/>
    <lineage>
        <taxon>Bacteria</taxon>
        <taxon>Pseudomonadati</taxon>
        <taxon>Campylobacterota</taxon>
        <taxon>Epsilonproteobacteria</taxon>
        <taxon>Campylobacterales</taxon>
        <taxon>Sulfurimonadaceae</taxon>
        <taxon>Sulfurimonas</taxon>
    </lineage>
</organism>
<evidence type="ECO:0000256" key="2">
    <source>
        <dbReference type="ARBA" id="ARBA00006679"/>
    </source>
</evidence>
<dbReference type="PANTHER" id="PTHR33452:SF19">
    <property type="entry name" value="DOXX FAMILY PROTEIN"/>
    <property type="match status" value="1"/>
</dbReference>
<dbReference type="KEGG" id="ssei:FJR45_11755"/>
<reference evidence="8 9" key="1">
    <citation type="submission" date="2019-06" db="EMBL/GenBank/DDBJ databases">
        <title>Sulfurimonas gotlandica sp. nov., a chemoautotrophic and psychrotolerant epsilonproteobacterium isolated from a pelagic redoxcline, and an emended description of the genus Sulfurimonas.</title>
        <authorList>
            <person name="Wang S."/>
            <person name="Jiang L."/>
            <person name="Shao Z."/>
        </authorList>
    </citation>
    <scope>NUCLEOTIDE SEQUENCE [LARGE SCALE GENOMIC DNA]</scope>
    <source>
        <strain evidence="8 9">S2-6</strain>
    </source>
</reference>
<dbReference type="Pfam" id="PF07681">
    <property type="entry name" value="DoxX"/>
    <property type="match status" value="1"/>
</dbReference>
<keyword evidence="4 7" id="KW-0812">Transmembrane</keyword>
<evidence type="ECO:0000256" key="6">
    <source>
        <dbReference type="ARBA" id="ARBA00023136"/>
    </source>
</evidence>
<dbReference type="Proteomes" id="UP000593719">
    <property type="component" value="Chromosome"/>
</dbReference>
<evidence type="ECO:0000256" key="3">
    <source>
        <dbReference type="ARBA" id="ARBA00022475"/>
    </source>
</evidence>
<sequence>MNLKKIYLEFSRLGEYLQPLSLLFARLLVAYGFYEPAMMKWNDMKSVAEWFGSMGIPFPVLNAYMAASTEITGVVLLTLGFFTRLISIPLIIIMIVAIVTVHLHNGFAAGDNGFEIPLYYMAFLFIFLSFGAGKFSLDRLVFGEKN</sequence>
<evidence type="ECO:0000256" key="4">
    <source>
        <dbReference type="ARBA" id="ARBA00022692"/>
    </source>
</evidence>
<dbReference type="EMBL" id="CP041235">
    <property type="protein sequence ID" value="QOP44577.1"/>
    <property type="molecule type" value="Genomic_DNA"/>
</dbReference>
<protein>
    <submittedName>
        <fullName evidence="8">DoxX family protein</fullName>
    </submittedName>
</protein>
<gene>
    <name evidence="8" type="ORF">FJR45_11755</name>
</gene>
<feature type="transmembrane region" description="Helical" evidence="7">
    <location>
        <begin position="54"/>
        <end position="78"/>
    </location>
</feature>